<evidence type="ECO:0008006" key="3">
    <source>
        <dbReference type="Google" id="ProtNLM"/>
    </source>
</evidence>
<dbReference type="AlphaFoldDB" id="A0A5C5YUG9"/>
<dbReference type="RefSeq" id="WP_146584974.1">
    <property type="nucleotide sequence ID" value="NZ_SJPO01000002.1"/>
</dbReference>
<dbReference type="GO" id="GO:0003676">
    <property type="term" value="F:nucleic acid binding"/>
    <property type="evidence" value="ECO:0007669"/>
    <property type="project" value="InterPro"/>
</dbReference>
<comment type="caution">
    <text evidence="1">The sequence shown here is derived from an EMBL/GenBank/DDBJ whole genome shotgun (WGS) entry which is preliminary data.</text>
</comment>
<evidence type="ECO:0000313" key="1">
    <source>
        <dbReference type="EMBL" id="TWT78480.1"/>
    </source>
</evidence>
<accession>A0A5C5YUG9</accession>
<dbReference type="EMBL" id="SJPO01000002">
    <property type="protein sequence ID" value="TWT78480.1"/>
    <property type="molecule type" value="Genomic_DNA"/>
</dbReference>
<dbReference type="Gene3D" id="3.40.1350.10">
    <property type="match status" value="1"/>
</dbReference>
<organism evidence="1 2">
    <name type="scientific">Posidoniimonas polymericola</name>
    <dbReference type="NCBI Taxonomy" id="2528002"/>
    <lineage>
        <taxon>Bacteria</taxon>
        <taxon>Pseudomonadati</taxon>
        <taxon>Planctomycetota</taxon>
        <taxon>Planctomycetia</taxon>
        <taxon>Pirellulales</taxon>
        <taxon>Lacipirellulaceae</taxon>
        <taxon>Posidoniimonas</taxon>
    </lineage>
</organism>
<gene>
    <name evidence="1" type="ORF">Pla123a_12720</name>
</gene>
<sequence length="298" mass="33089">MRILRHLTANDVRLEPFPFKRELSMEAYLIENESVLALDDEIFTNVEIVDAEMPLKEGRKGKDTDGRIDILATYSQEYVAVIELKLGELGTEHLEQLEDYLLQREQVLQRNPEILAAEPGAATKWIGVLIGASVQSDLAQRIAQGYVTSEGIPIAALAVQRFRGSDGSVLVTTDSYFKHPNSKDTTLYGFDGNHWGKGRLVLAVVKHYVQRNPEATFADLEKAFPKDCQGSSGVFVTAEEANQIYVRGGRKRHFVDAKDLVALDDAVVAVSNQWGVGNIDRFRARANELGYHSSPVDG</sequence>
<dbReference type="OrthoDB" id="570199at2"/>
<dbReference type="InterPro" id="IPR011856">
    <property type="entry name" value="tRNA_endonuc-like_dom_sf"/>
</dbReference>
<evidence type="ECO:0000313" key="2">
    <source>
        <dbReference type="Proteomes" id="UP000318478"/>
    </source>
</evidence>
<reference evidence="1 2" key="1">
    <citation type="submission" date="2019-02" db="EMBL/GenBank/DDBJ databases">
        <title>Deep-cultivation of Planctomycetes and their phenomic and genomic characterization uncovers novel biology.</title>
        <authorList>
            <person name="Wiegand S."/>
            <person name="Jogler M."/>
            <person name="Boedeker C."/>
            <person name="Pinto D."/>
            <person name="Vollmers J."/>
            <person name="Rivas-Marin E."/>
            <person name="Kohn T."/>
            <person name="Peeters S.H."/>
            <person name="Heuer A."/>
            <person name="Rast P."/>
            <person name="Oberbeckmann S."/>
            <person name="Bunk B."/>
            <person name="Jeske O."/>
            <person name="Meyerdierks A."/>
            <person name="Storesund J.E."/>
            <person name="Kallscheuer N."/>
            <person name="Luecker S."/>
            <person name="Lage O.M."/>
            <person name="Pohl T."/>
            <person name="Merkel B.J."/>
            <person name="Hornburger P."/>
            <person name="Mueller R.-W."/>
            <person name="Bruemmer F."/>
            <person name="Labrenz M."/>
            <person name="Spormann A.M."/>
            <person name="Op Den Camp H."/>
            <person name="Overmann J."/>
            <person name="Amann R."/>
            <person name="Jetten M.S.M."/>
            <person name="Mascher T."/>
            <person name="Medema M.H."/>
            <person name="Devos D.P."/>
            <person name="Kaster A.-K."/>
            <person name="Ovreas L."/>
            <person name="Rohde M."/>
            <person name="Galperin M.Y."/>
            <person name="Jogler C."/>
        </authorList>
    </citation>
    <scope>NUCLEOTIDE SEQUENCE [LARGE SCALE GENOMIC DNA]</scope>
    <source>
        <strain evidence="1 2">Pla123a</strain>
    </source>
</reference>
<name>A0A5C5YUG9_9BACT</name>
<dbReference type="Proteomes" id="UP000318478">
    <property type="component" value="Unassembled WGS sequence"/>
</dbReference>
<protein>
    <recommendedName>
        <fullName evidence="3">Endonuclease NucS</fullName>
    </recommendedName>
</protein>
<keyword evidence="2" id="KW-1185">Reference proteome</keyword>
<proteinExistence type="predicted"/>